<feature type="compositionally biased region" description="Basic and acidic residues" evidence="1">
    <location>
        <begin position="841"/>
        <end position="851"/>
    </location>
</feature>
<feature type="compositionally biased region" description="Pro residues" evidence="1">
    <location>
        <begin position="556"/>
        <end position="568"/>
    </location>
</feature>
<dbReference type="AlphaFoldDB" id="A0A077ZDQ4"/>
<dbReference type="Proteomes" id="UP000030665">
    <property type="component" value="Unassembled WGS sequence"/>
</dbReference>
<reference evidence="2" key="1">
    <citation type="submission" date="2014-01" db="EMBL/GenBank/DDBJ databases">
        <authorList>
            <person name="Aslett M."/>
        </authorList>
    </citation>
    <scope>NUCLEOTIDE SEQUENCE</scope>
</reference>
<sequence length="1522" mass="172153">MNSLQDAYLTRPYYGPSPSRTQYTYSYGYGLSEGQSGYYSSSSKTGHKHVYSSTGYKQVNVSKELIHIMRKQTFRQPITFNGNFLAKVAKIVRAVPDGTYIRVDYLVAPSSCKLNEVSLEQLYSASCPVMQDAKWRHCKGFFSEESLYTLSIYCEHFVAAEKEDRKLLYPSMETETSNDTEAVPTVKPPEAFPKEAGEVEAFVKERVFHSKFRIGHWYTRVMKVYEWKETESRLFMRFAVAPTTCYRDSAITFEQLYSDQCSLLQIDAWLVCTAYFPIEVRDDYKFTCDSLAEFEGYRKNTSTAERTTRSPPAAKIDKARFIERIKRLIHESHIQVGGWHAKFVKFIHARIVDANIVSEFAVAPSQCSAQEEISLEQLYSSHCRVSDVPEWVVCTITVPLRSKGKHIVTCERTMKAEKIKDPEPTSTAEKTTPSPSAGKINVDKKIEKIKRLIHESHIQVGGWHAKFVKFIRAKFVNESVVSEFAIAPSQCSAQQEIPLEKLYSSHCRVSDVPEWVVCTITEPLRSEGKPIITCERTMKAEKIKNPEPEPEENVPTPSPTPAPTPSPVSTPIAPTIAPTMSPETSADRSEVVSQIKRFLLESKVQLGGWHAKFVKLTKFEQIGKAIHVEFALAPSECSYELKVTLYQLYSLFCPTMQVTEWLLCRGEMPPDSQSHFLMNCGDRMKVEVSEEPDNYLQDGSLSTPTPDQEIPATNLTERKDVIEAIKRFIHNVRIEVNGHHARVVKLYRYESRASNILVEFALAQSSCKISQQVNILQLYSTACSIVPSDHWLLCNGVIPFSGRNGYSLSCSERIEADPGLPSDVENPLTKPNRSSEEEENPEKPSETDKLTHDEIISKIREYMFTTKTQVDGFHARVAKFYEHVERSTGIDVTLDIAPTNCSLSQKITLDSLYSDACPVGDSKLWVRCNGTIPKNGNGFYKIKCKRTVTSEHRDSVEVTTAGPKVPSTSESADESDLDEHDRVSKIIRHILFAERIELNGWHARLAELKIFNKDQFGSYVEFTIAPTECRSTLKKRSEIWPALPKDKLKKELLENVTGEIKEILFSEEIEIGGWRARLTEVLGITAASKRTHVRFIIAPCRCGIKAKVTMERLYSDSCPVLDVGVFVLCEGYLPFDDDNAFQCQLSNRTSSDVGPNLPVKIDPSDSVQISAMVTRLVFDQQLDIDGKYARFLALLDTSSLGGRVHVEFTLAPTECSRRKKVSFEDLYSRSCPLQTSNVLLICEVVIPPLPHEKVKCTRRSPQGDLRERIIVKKRTTHMDSSRQLLQVHAFMKQLLFDRKLDFDGFYPKIVQMFTAAYEKGTIRVRFVVAATTCSNSLKITLGELYSKSCPVRDRSKFTLCKAVIHLEYRSSPTIDCDNHVDTEEKELAVPCAPSDKEDFCQMSAIDLTSRIKKAIFAERIQVAGCYPKLLEIKELERRGNEAYFRCLIAPSKCKLGRKLSFEDLYSLECPLQSRGLIMECEGYLSSGAVKKYRVNCFGSSGGLTYEVQVHEVLSNMENRAGQ</sequence>
<dbReference type="OrthoDB" id="5932837at2759"/>
<evidence type="ECO:0000256" key="1">
    <source>
        <dbReference type="SAM" id="MobiDB-lite"/>
    </source>
</evidence>
<accession>A0A077ZDQ4</accession>
<feature type="region of interest" description="Disordered" evidence="1">
    <location>
        <begin position="540"/>
        <end position="585"/>
    </location>
</feature>
<protein>
    <submittedName>
        <fullName evidence="2">Uncharacterized protein</fullName>
    </submittedName>
</protein>
<name>A0A077ZDQ4_TRITR</name>
<evidence type="ECO:0000313" key="2">
    <source>
        <dbReference type="EMBL" id="CDW56795.1"/>
    </source>
</evidence>
<evidence type="ECO:0000313" key="3">
    <source>
        <dbReference type="Proteomes" id="UP000030665"/>
    </source>
</evidence>
<keyword evidence="3" id="KW-1185">Reference proteome</keyword>
<reference evidence="2" key="2">
    <citation type="submission" date="2014-03" db="EMBL/GenBank/DDBJ databases">
        <title>The whipworm genome and dual-species transcriptomics of an intimate host-pathogen interaction.</title>
        <authorList>
            <person name="Foth B.J."/>
            <person name="Tsai I.J."/>
            <person name="Reid A.J."/>
            <person name="Bancroft A.J."/>
            <person name="Nichol S."/>
            <person name="Tracey A."/>
            <person name="Holroyd N."/>
            <person name="Cotton J.A."/>
            <person name="Stanley E.J."/>
            <person name="Zarowiecki M."/>
            <person name="Liu J.Z."/>
            <person name="Huckvale T."/>
            <person name="Cooper P.J."/>
            <person name="Grencis R.K."/>
            <person name="Berriman M."/>
        </authorList>
    </citation>
    <scope>NUCLEOTIDE SEQUENCE [LARGE SCALE GENOMIC DNA]</scope>
</reference>
<feature type="region of interest" description="Disordered" evidence="1">
    <location>
        <begin position="418"/>
        <end position="439"/>
    </location>
</feature>
<organism evidence="2 3">
    <name type="scientific">Trichuris trichiura</name>
    <name type="common">Whipworm</name>
    <name type="synonym">Trichocephalus trichiurus</name>
    <dbReference type="NCBI Taxonomy" id="36087"/>
    <lineage>
        <taxon>Eukaryota</taxon>
        <taxon>Metazoa</taxon>
        <taxon>Ecdysozoa</taxon>
        <taxon>Nematoda</taxon>
        <taxon>Enoplea</taxon>
        <taxon>Dorylaimia</taxon>
        <taxon>Trichinellida</taxon>
        <taxon>Trichuridae</taxon>
        <taxon>Trichuris</taxon>
    </lineage>
</organism>
<feature type="region of interest" description="Disordered" evidence="1">
    <location>
        <begin position="817"/>
        <end position="851"/>
    </location>
</feature>
<feature type="region of interest" description="Disordered" evidence="1">
    <location>
        <begin position="953"/>
        <end position="976"/>
    </location>
</feature>
<dbReference type="EMBL" id="HG806079">
    <property type="protein sequence ID" value="CDW56795.1"/>
    <property type="molecule type" value="Genomic_DNA"/>
</dbReference>
<gene>
    <name evidence="2" type="ORF">TTRE_0000507701</name>
</gene>
<feature type="compositionally biased region" description="Polar residues" evidence="1">
    <location>
        <begin position="424"/>
        <end position="435"/>
    </location>
</feature>
<proteinExistence type="predicted"/>